<dbReference type="PROSITE" id="PS50977">
    <property type="entry name" value="HTH_TETR_2"/>
    <property type="match status" value="1"/>
</dbReference>
<keyword evidence="2 4" id="KW-0238">DNA-binding</keyword>
<dbReference type="RefSeq" id="WP_165341812.1">
    <property type="nucleotide sequence ID" value="NZ_JAAKZX010000085.1"/>
</dbReference>
<accession>A0ABX0DZ26</accession>
<evidence type="ECO:0000256" key="1">
    <source>
        <dbReference type="ARBA" id="ARBA00023015"/>
    </source>
</evidence>
<feature type="DNA-binding region" description="H-T-H motif" evidence="4">
    <location>
        <begin position="40"/>
        <end position="59"/>
    </location>
</feature>
<dbReference type="Gene3D" id="1.10.357.10">
    <property type="entry name" value="Tetracycline Repressor, domain 2"/>
    <property type="match status" value="1"/>
</dbReference>
<evidence type="ECO:0000259" key="5">
    <source>
        <dbReference type="PROSITE" id="PS50977"/>
    </source>
</evidence>
<dbReference type="InterPro" id="IPR009057">
    <property type="entry name" value="Homeodomain-like_sf"/>
</dbReference>
<dbReference type="Pfam" id="PF00440">
    <property type="entry name" value="TetR_N"/>
    <property type="match status" value="1"/>
</dbReference>
<dbReference type="PANTHER" id="PTHR30055">
    <property type="entry name" value="HTH-TYPE TRANSCRIPTIONAL REGULATOR RUTR"/>
    <property type="match status" value="1"/>
</dbReference>
<name>A0ABX0DZ26_9ACTN</name>
<keyword evidence="1" id="KW-0805">Transcription regulation</keyword>
<evidence type="ECO:0000256" key="3">
    <source>
        <dbReference type="ARBA" id="ARBA00023163"/>
    </source>
</evidence>
<dbReference type="Proteomes" id="UP001518140">
    <property type="component" value="Unassembled WGS sequence"/>
</dbReference>
<dbReference type="InterPro" id="IPR050109">
    <property type="entry name" value="HTH-type_TetR-like_transc_reg"/>
</dbReference>
<evidence type="ECO:0000256" key="4">
    <source>
        <dbReference type="PROSITE-ProRule" id="PRU00335"/>
    </source>
</evidence>
<organism evidence="6 7">
    <name type="scientific">Streptomyces ureilyticus</name>
    <dbReference type="NCBI Taxonomy" id="1775131"/>
    <lineage>
        <taxon>Bacteria</taxon>
        <taxon>Bacillati</taxon>
        <taxon>Actinomycetota</taxon>
        <taxon>Actinomycetes</taxon>
        <taxon>Kitasatosporales</taxon>
        <taxon>Streptomycetaceae</taxon>
        <taxon>Streptomyces</taxon>
    </lineage>
</organism>
<dbReference type="PRINTS" id="PR00455">
    <property type="entry name" value="HTHTETR"/>
</dbReference>
<dbReference type="PANTHER" id="PTHR30055:SF234">
    <property type="entry name" value="HTH-TYPE TRANSCRIPTIONAL REGULATOR BETI"/>
    <property type="match status" value="1"/>
</dbReference>
<dbReference type="SUPFAM" id="SSF46689">
    <property type="entry name" value="Homeodomain-like"/>
    <property type="match status" value="1"/>
</dbReference>
<comment type="caution">
    <text evidence="6">The sequence shown here is derived from an EMBL/GenBank/DDBJ whole genome shotgun (WGS) entry which is preliminary data.</text>
</comment>
<gene>
    <name evidence="6" type="ORF">G6048_24865</name>
</gene>
<dbReference type="EMBL" id="JAAKZX010000085">
    <property type="protein sequence ID" value="NGO45244.1"/>
    <property type="molecule type" value="Genomic_DNA"/>
</dbReference>
<dbReference type="InterPro" id="IPR001647">
    <property type="entry name" value="HTH_TetR"/>
</dbReference>
<proteinExistence type="predicted"/>
<keyword evidence="7" id="KW-1185">Reference proteome</keyword>
<feature type="domain" description="HTH tetR-type" evidence="5">
    <location>
        <begin position="17"/>
        <end position="77"/>
    </location>
</feature>
<protein>
    <submittedName>
        <fullName evidence="6">TetR/AcrR family transcriptional regulator</fullName>
    </submittedName>
</protein>
<keyword evidence="3" id="KW-0804">Transcription</keyword>
<reference evidence="6 7" key="1">
    <citation type="submission" date="2020-02" db="EMBL/GenBank/DDBJ databases">
        <title>Whole-genome analyses of novel actinobacteria.</title>
        <authorList>
            <person name="Sahin N."/>
            <person name="Tokatli A."/>
        </authorList>
    </citation>
    <scope>NUCLEOTIDE SEQUENCE [LARGE SCALE GENOMIC DNA]</scope>
    <source>
        <strain evidence="6 7">YC419</strain>
    </source>
</reference>
<evidence type="ECO:0000313" key="7">
    <source>
        <dbReference type="Proteomes" id="UP001518140"/>
    </source>
</evidence>
<evidence type="ECO:0000256" key="2">
    <source>
        <dbReference type="ARBA" id="ARBA00023125"/>
    </source>
</evidence>
<sequence length="209" mass="22809">MQTQSEAQSPALDRRVRRSRAALMRAAVELVTERGTAAVPLSDIAEAADVSRRVVYQHFGDRDALLLEAGLDLARRELLPQLADAAPGTTAREQTLATARHFADHRVFYKALLTGSCGFPLDRGLIGLLLPVNRQHVQQMFGDRLDPQIVEDLATCLAGAGSAFFTTWIVDGADPLEPQAFTDRLMRILSVLIAALRPTPSTPDLETPQ</sequence>
<evidence type="ECO:0000313" key="6">
    <source>
        <dbReference type="EMBL" id="NGO45244.1"/>
    </source>
</evidence>